<feature type="transmembrane region" description="Helical" evidence="1">
    <location>
        <begin position="141"/>
        <end position="162"/>
    </location>
</feature>
<evidence type="ECO:0000313" key="2">
    <source>
        <dbReference type="EMBL" id="KAB7503487.1"/>
    </source>
</evidence>
<dbReference type="Proteomes" id="UP000326759">
    <property type="component" value="Unassembled WGS sequence"/>
</dbReference>
<keyword evidence="3" id="KW-1185">Reference proteome</keyword>
<dbReference type="AlphaFoldDB" id="A0A5N5TB53"/>
<evidence type="ECO:0000256" key="1">
    <source>
        <dbReference type="SAM" id="Phobius"/>
    </source>
</evidence>
<gene>
    <name evidence="2" type="ORF">Anas_01204</name>
</gene>
<reference evidence="2 3" key="1">
    <citation type="journal article" date="2019" name="PLoS Biol.">
        <title>Sex chromosomes control vertical transmission of feminizing Wolbachia symbionts in an isopod.</title>
        <authorList>
            <person name="Becking T."/>
            <person name="Chebbi M.A."/>
            <person name="Giraud I."/>
            <person name="Moumen B."/>
            <person name="Laverre T."/>
            <person name="Caubet Y."/>
            <person name="Peccoud J."/>
            <person name="Gilbert C."/>
            <person name="Cordaux R."/>
        </authorList>
    </citation>
    <scope>NUCLEOTIDE SEQUENCE [LARGE SCALE GENOMIC DNA]</scope>
    <source>
        <strain evidence="2">ANa2</strain>
        <tissue evidence="2">Whole body excluding digestive tract and cuticle</tissue>
    </source>
</reference>
<protein>
    <submittedName>
        <fullName evidence="2">Uncharacterized protein</fullName>
    </submittedName>
</protein>
<proteinExistence type="predicted"/>
<keyword evidence="1" id="KW-0812">Transmembrane</keyword>
<evidence type="ECO:0000313" key="3">
    <source>
        <dbReference type="Proteomes" id="UP000326759"/>
    </source>
</evidence>
<organism evidence="2 3">
    <name type="scientific">Armadillidium nasatum</name>
    <dbReference type="NCBI Taxonomy" id="96803"/>
    <lineage>
        <taxon>Eukaryota</taxon>
        <taxon>Metazoa</taxon>
        <taxon>Ecdysozoa</taxon>
        <taxon>Arthropoda</taxon>
        <taxon>Crustacea</taxon>
        <taxon>Multicrustacea</taxon>
        <taxon>Malacostraca</taxon>
        <taxon>Eumalacostraca</taxon>
        <taxon>Peracarida</taxon>
        <taxon>Isopoda</taxon>
        <taxon>Oniscidea</taxon>
        <taxon>Crinocheta</taxon>
        <taxon>Armadillidiidae</taxon>
        <taxon>Armadillidium</taxon>
    </lineage>
</organism>
<comment type="caution">
    <text evidence="2">The sequence shown here is derived from an EMBL/GenBank/DDBJ whole genome shotgun (WGS) entry which is preliminary data.</text>
</comment>
<name>A0A5N5TB53_9CRUS</name>
<keyword evidence="1" id="KW-0472">Membrane</keyword>
<sequence length="166" mass="19821">MGKYILSRTKYGGRLQMPENYVTRYERHIRPSEADLVNLRDRNSNRWIVVYRPRKDQQWIHKYCFNSVQKREKMLAVQTGLDRRSRVLLASCQKVQLRVKLKRLAKKVVDRYTRRGGSSVHVPCIDLTGAEDYHDWPYQEAYPFIIIIIILFLIHPILSFPYHVFA</sequence>
<dbReference type="EMBL" id="SEYY01005074">
    <property type="protein sequence ID" value="KAB7503487.1"/>
    <property type="molecule type" value="Genomic_DNA"/>
</dbReference>
<dbReference type="OrthoDB" id="6288734at2759"/>
<accession>A0A5N5TB53</accession>
<keyword evidence="1" id="KW-1133">Transmembrane helix</keyword>